<keyword evidence="1" id="KW-0732">Signal</keyword>
<dbReference type="AlphaFoldDB" id="A0A9P5Y6E9"/>
<protein>
    <submittedName>
        <fullName evidence="2">Uncharacterized protein</fullName>
    </submittedName>
</protein>
<comment type="caution">
    <text evidence="2">The sequence shown here is derived from an EMBL/GenBank/DDBJ whole genome shotgun (WGS) entry which is preliminary data.</text>
</comment>
<evidence type="ECO:0000313" key="2">
    <source>
        <dbReference type="EMBL" id="KAF9462136.1"/>
    </source>
</evidence>
<organism evidence="2 3">
    <name type="scientific">Collybia nuda</name>
    <dbReference type="NCBI Taxonomy" id="64659"/>
    <lineage>
        <taxon>Eukaryota</taxon>
        <taxon>Fungi</taxon>
        <taxon>Dikarya</taxon>
        <taxon>Basidiomycota</taxon>
        <taxon>Agaricomycotina</taxon>
        <taxon>Agaricomycetes</taxon>
        <taxon>Agaricomycetidae</taxon>
        <taxon>Agaricales</taxon>
        <taxon>Tricholomatineae</taxon>
        <taxon>Clitocybaceae</taxon>
        <taxon>Collybia</taxon>
    </lineage>
</organism>
<gene>
    <name evidence="2" type="ORF">BDZ94DRAFT_750265</name>
</gene>
<dbReference type="EMBL" id="MU150275">
    <property type="protein sequence ID" value="KAF9462136.1"/>
    <property type="molecule type" value="Genomic_DNA"/>
</dbReference>
<dbReference type="OrthoDB" id="4095724at2759"/>
<keyword evidence="3" id="KW-1185">Reference proteome</keyword>
<accession>A0A9P5Y6E9</accession>
<evidence type="ECO:0000313" key="3">
    <source>
        <dbReference type="Proteomes" id="UP000807353"/>
    </source>
</evidence>
<evidence type="ECO:0000256" key="1">
    <source>
        <dbReference type="SAM" id="SignalP"/>
    </source>
</evidence>
<reference evidence="2" key="1">
    <citation type="submission" date="2020-11" db="EMBL/GenBank/DDBJ databases">
        <authorList>
            <consortium name="DOE Joint Genome Institute"/>
            <person name="Ahrendt S."/>
            <person name="Riley R."/>
            <person name="Andreopoulos W."/>
            <person name="Labutti K."/>
            <person name="Pangilinan J."/>
            <person name="Ruiz-Duenas F.J."/>
            <person name="Barrasa J.M."/>
            <person name="Sanchez-Garcia M."/>
            <person name="Camarero S."/>
            <person name="Miyauchi S."/>
            <person name="Serrano A."/>
            <person name="Linde D."/>
            <person name="Babiker R."/>
            <person name="Drula E."/>
            <person name="Ayuso-Fernandez I."/>
            <person name="Pacheco R."/>
            <person name="Padilla G."/>
            <person name="Ferreira P."/>
            <person name="Barriuso J."/>
            <person name="Kellner H."/>
            <person name="Castanera R."/>
            <person name="Alfaro M."/>
            <person name="Ramirez L."/>
            <person name="Pisabarro A.G."/>
            <person name="Kuo A."/>
            <person name="Tritt A."/>
            <person name="Lipzen A."/>
            <person name="He G."/>
            <person name="Yan M."/>
            <person name="Ng V."/>
            <person name="Cullen D."/>
            <person name="Martin F."/>
            <person name="Rosso M.-N."/>
            <person name="Henrissat B."/>
            <person name="Hibbett D."/>
            <person name="Martinez A.T."/>
            <person name="Grigoriev I.V."/>
        </authorList>
    </citation>
    <scope>NUCLEOTIDE SEQUENCE</scope>
    <source>
        <strain evidence="2">CBS 247.69</strain>
    </source>
</reference>
<sequence>MLFKLLIATFVASFAVVYAAPELEHRQIDVNSILDPVTSNAVSIFTQVTGAAGSIGGDITSGAAGVIQTITSVGGQAATVITSVGGPAFTLAESGAGVVTSVFGSVYTVATSAAGSAASDAAHSNAANVGTPFGFTATHAFGVVTVICSALVGALMTL</sequence>
<name>A0A9P5Y6E9_9AGAR</name>
<feature type="signal peptide" evidence="1">
    <location>
        <begin position="1"/>
        <end position="19"/>
    </location>
</feature>
<feature type="chain" id="PRO_5040383952" evidence="1">
    <location>
        <begin position="20"/>
        <end position="158"/>
    </location>
</feature>
<proteinExistence type="predicted"/>
<dbReference type="Proteomes" id="UP000807353">
    <property type="component" value="Unassembled WGS sequence"/>
</dbReference>